<accession>A0A1G8K645</accession>
<proteinExistence type="predicted"/>
<protein>
    <submittedName>
        <fullName evidence="1">Uncharacterized protein</fullName>
    </submittedName>
</protein>
<evidence type="ECO:0000313" key="1">
    <source>
        <dbReference type="EMBL" id="SDI38914.1"/>
    </source>
</evidence>
<keyword evidence="2" id="KW-1185">Reference proteome</keyword>
<reference evidence="2" key="1">
    <citation type="submission" date="2016-10" db="EMBL/GenBank/DDBJ databases">
        <authorList>
            <person name="Varghese N."/>
            <person name="Submissions S."/>
        </authorList>
    </citation>
    <scope>NUCLEOTIDE SEQUENCE [LARGE SCALE GENOMIC DNA]</scope>
    <source>
        <strain evidence="2">DSM 23317</strain>
    </source>
</reference>
<gene>
    <name evidence="1" type="ORF">SAMN04488540_101268</name>
</gene>
<name>A0A1G8K645_9GAMM</name>
<sequence>MLCIHGIHLIQLQCRLHANFRIRLLTQLGYRTQCGHRRQSMRYMFGNLVRLDSLTFLYDLSLNQRGCSTRDCLICLVIDDLNHDPGSGPVKWTTPCSPTGSCTYNPFVSKPPCPLLAPKQASAANQFRADYQGNHQRLLTPRRGLPVRFWHWPIHCPLRAFSRSSEMPQSFLKPS</sequence>
<dbReference type="EMBL" id="FNEM01000001">
    <property type="protein sequence ID" value="SDI38914.1"/>
    <property type="molecule type" value="Genomic_DNA"/>
</dbReference>
<dbReference type="Proteomes" id="UP000199527">
    <property type="component" value="Unassembled WGS sequence"/>
</dbReference>
<dbReference type="AlphaFoldDB" id="A0A1G8K645"/>
<evidence type="ECO:0000313" key="2">
    <source>
        <dbReference type="Proteomes" id="UP000199527"/>
    </source>
</evidence>
<organism evidence="1 2">
    <name type="scientific">Ferrimonas sediminum</name>
    <dbReference type="NCBI Taxonomy" id="718193"/>
    <lineage>
        <taxon>Bacteria</taxon>
        <taxon>Pseudomonadati</taxon>
        <taxon>Pseudomonadota</taxon>
        <taxon>Gammaproteobacteria</taxon>
        <taxon>Alteromonadales</taxon>
        <taxon>Ferrimonadaceae</taxon>
        <taxon>Ferrimonas</taxon>
    </lineage>
</organism>